<protein>
    <submittedName>
        <fullName evidence="1">1692_t:CDS:1</fullName>
    </submittedName>
</protein>
<feature type="non-terminal residue" evidence="1">
    <location>
        <position position="1"/>
    </location>
</feature>
<comment type="caution">
    <text evidence="1">The sequence shown here is derived from an EMBL/GenBank/DDBJ whole genome shotgun (WGS) entry which is preliminary data.</text>
</comment>
<proteinExistence type="predicted"/>
<keyword evidence="2" id="KW-1185">Reference proteome</keyword>
<name>A0ACA9KRA0_9GLOM</name>
<sequence>YLPKKATIDDFLEEIIRKLSLPGPTSSIRLFEVMNCKILNEFICTFNSPIDKIPEQATLYAEEISQEEIEQNVNDKVIQAYHFTKNPSYVHGIPFKFVIKAGELFSKTKLRLQARLGMNENDFAEVKFAIVQEVPYTKPKYIVYDNVILSDRNWTPNTYLGLDYVSKTERVGIVGDDNKSIYIKE</sequence>
<gene>
    <name evidence="1" type="ORF">SPELUC_LOCUS2330</name>
</gene>
<reference evidence="1" key="1">
    <citation type="submission" date="2021-06" db="EMBL/GenBank/DDBJ databases">
        <authorList>
            <person name="Kallberg Y."/>
            <person name="Tangrot J."/>
            <person name="Rosling A."/>
        </authorList>
    </citation>
    <scope>NUCLEOTIDE SEQUENCE</scope>
    <source>
        <strain evidence="1">28 12/20/2015</strain>
    </source>
</reference>
<evidence type="ECO:0000313" key="2">
    <source>
        <dbReference type="Proteomes" id="UP000789366"/>
    </source>
</evidence>
<organism evidence="1 2">
    <name type="scientific">Cetraspora pellucida</name>
    <dbReference type="NCBI Taxonomy" id="1433469"/>
    <lineage>
        <taxon>Eukaryota</taxon>
        <taxon>Fungi</taxon>
        <taxon>Fungi incertae sedis</taxon>
        <taxon>Mucoromycota</taxon>
        <taxon>Glomeromycotina</taxon>
        <taxon>Glomeromycetes</taxon>
        <taxon>Diversisporales</taxon>
        <taxon>Gigasporaceae</taxon>
        <taxon>Cetraspora</taxon>
    </lineage>
</organism>
<dbReference type="Proteomes" id="UP000789366">
    <property type="component" value="Unassembled WGS sequence"/>
</dbReference>
<dbReference type="EMBL" id="CAJVPW010001509">
    <property type="protein sequence ID" value="CAG8485767.1"/>
    <property type="molecule type" value="Genomic_DNA"/>
</dbReference>
<accession>A0ACA9KRA0</accession>
<evidence type="ECO:0000313" key="1">
    <source>
        <dbReference type="EMBL" id="CAG8485767.1"/>
    </source>
</evidence>